<accession>A0ABQ5N0Y2</accession>
<evidence type="ECO:0000313" key="2">
    <source>
        <dbReference type="Proteomes" id="UP001208567"/>
    </source>
</evidence>
<proteinExistence type="predicted"/>
<name>A0ABQ5N0Y2_9CLOT</name>
<gene>
    <name evidence="1" type="ORF">bsdE14_02510</name>
</gene>
<reference evidence="1 2" key="1">
    <citation type="journal article" date="2024" name="Int. J. Syst. Evol. Microbiol.">
        <title>Clostridium omnivorum sp. nov., isolated from anoxic soil under the treatment of reductive soil disinfestation.</title>
        <authorList>
            <person name="Ueki A."/>
            <person name="Tonouchi A."/>
            <person name="Kaku N."/>
            <person name="Honma S."/>
            <person name="Ueki K."/>
        </authorList>
    </citation>
    <scope>NUCLEOTIDE SEQUENCE [LARGE SCALE GENOMIC DNA]</scope>
    <source>
        <strain evidence="1 2">E14</strain>
    </source>
</reference>
<evidence type="ECO:0000313" key="1">
    <source>
        <dbReference type="EMBL" id="GLC28841.1"/>
    </source>
</evidence>
<protein>
    <submittedName>
        <fullName evidence="1">Uncharacterized protein</fullName>
    </submittedName>
</protein>
<dbReference type="Proteomes" id="UP001208567">
    <property type="component" value="Unassembled WGS sequence"/>
</dbReference>
<dbReference type="EMBL" id="BRXR01000001">
    <property type="protein sequence ID" value="GLC28841.1"/>
    <property type="molecule type" value="Genomic_DNA"/>
</dbReference>
<comment type="caution">
    <text evidence="1">The sequence shown here is derived from an EMBL/GenBank/DDBJ whole genome shotgun (WGS) entry which is preliminary data.</text>
</comment>
<keyword evidence="2" id="KW-1185">Reference proteome</keyword>
<dbReference type="RefSeq" id="WP_264848113.1">
    <property type="nucleotide sequence ID" value="NZ_BRXR01000001.1"/>
</dbReference>
<organism evidence="1 2">
    <name type="scientific">Clostridium omnivorum</name>
    <dbReference type="NCBI Taxonomy" id="1604902"/>
    <lineage>
        <taxon>Bacteria</taxon>
        <taxon>Bacillati</taxon>
        <taxon>Bacillota</taxon>
        <taxon>Clostridia</taxon>
        <taxon>Eubacteriales</taxon>
        <taxon>Clostridiaceae</taxon>
        <taxon>Clostridium</taxon>
    </lineage>
</organism>
<sequence length="127" mass="15210">MYSNKRRSHVHFIKQYYVKTGEYTGTRIVVFIKGGKKLFYDIDEFAIHSYTNSKTKNNEISMWKKSDTQVFGVVKKEMLNYSLDNKYKMLHIIYESEIKKINEYLPDCFKEQGIDMPIQLFNDIQKL</sequence>